<name>A0A1C3IKC0_9VIBR</name>
<feature type="transmembrane region" description="Helical" evidence="1">
    <location>
        <begin position="47"/>
        <end position="67"/>
    </location>
</feature>
<dbReference type="Proteomes" id="UP000092876">
    <property type="component" value="Unassembled WGS sequence"/>
</dbReference>
<evidence type="ECO:0000313" key="3">
    <source>
        <dbReference type="Proteomes" id="UP000092876"/>
    </source>
</evidence>
<feature type="transmembrane region" description="Helical" evidence="1">
    <location>
        <begin position="12"/>
        <end position="35"/>
    </location>
</feature>
<keyword evidence="1" id="KW-1133">Transmembrane helix</keyword>
<dbReference type="AlphaFoldDB" id="A0A1C3IKC0"/>
<evidence type="ECO:0000313" key="2">
    <source>
        <dbReference type="EMBL" id="SBS61872.1"/>
    </source>
</evidence>
<organism evidence="2 3">
    <name type="scientific">Vibrio atlanticus</name>
    <dbReference type="NCBI Taxonomy" id="693153"/>
    <lineage>
        <taxon>Bacteria</taxon>
        <taxon>Pseudomonadati</taxon>
        <taxon>Pseudomonadota</taxon>
        <taxon>Gammaproteobacteria</taxon>
        <taxon>Vibrionales</taxon>
        <taxon>Vibrionaceae</taxon>
        <taxon>Vibrio</taxon>
    </lineage>
</organism>
<dbReference type="RefSeq" id="WP_049843906.1">
    <property type="nucleotide sequence ID" value="NZ_AP025461.1"/>
</dbReference>
<protein>
    <submittedName>
        <fullName evidence="2">Uncharacterized protein</fullName>
    </submittedName>
</protein>
<dbReference type="GeneID" id="94235629"/>
<evidence type="ECO:0000256" key="1">
    <source>
        <dbReference type="SAM" id="Phobius"/>
    </source>
</evidence>
<gene>
    <name evidence="2" type="ORF">VAT7223_00876</name>
</gene>
<accession>A0A1C3IKC0</accession>
<keyword evidence="1" id="KW-0812">Transmembrane</keyword>
<sequence>MVSQAFWYALKQNMLVSLLAFIALAVVILLDVVFFDVTELFPGGAELADIISNLSMSVVAGYIFYIMTSVKLEADRINKSKEIAKKIVGSVRNQTVLMFRVLAEQPHEKFTTFPSEDELSGYLNNKTFVTKVKGTRYIDGNGVVHERDLHFYLFNDFPPKALHLQSSLSAYLDFLDQDMQVAFYKHFNSNFFDNFADPTVAIVLNGRSNNISDFTNCFFVLRQTTLDLVESYERVYGTLEK</sequence>
<dbReference type="EMBL" id="FLQP01000013">
    <property type="protein sequence ID" value="SBS61872.1"/>
    <property type="molecule type" value="Genomic_DNA"/>
</dbReference>
<proteinExistence type="predicted"/>
<keyword evidence="1" id="KW-0472">Membrane</keyword>
<reference evidence="3" key="1">
    <citation type="submission" date="2016-06" db="EMBL/GenBank/DDBJ databases">
        <authorList>
            <person name="Rodrigo-Torres Lidia"/>
            <person name="Arahal R.David."/>
        </authorList>
    </citation>
    <scope>NUCLEOTIDE SEQUENCE [LARGE SCALE GENOMIC DNA]</scope>
    <source>
        <strain evidence="3">CECT 7223</strain>
    </source>
</reference>